<sequence>MQALENKIKVALAHGKLSGYVLQAISGDGPQHNDRGLGNGYSKTFGYRSASPDSTSLRSTDIFALISCGKIVVSVAILQLVERGLIGLDSDVGVLLPELPRTVIARIDDHGSPVLRDCHSPIKLRDLLTHAAGLPYFHPLLSNYLDSIGKRPLQGATVAERFGLPQLAEPGESFDYGCSFDWLGKIIERLTESDLDSYVEENICNPLGISDIFFSMARLEDVQHRLVSTVKIDEQGMAVPDTQGSINDGITECFGGQSGHANLDSLLTILQSLLSNDGRLLKPESATEMFKPQLSESSRRALNEQIKTRSGLAHLFTEGKGDYNWSFAGRVKLSKDGTVERTDWFGMMNTHWFIDHIRRFCGIFGTQLLPMGEPGVEKLCLEWVDAISHQHEAAA</sequence>
<feature type="domain" description="Beta-lactamase-related" evidence="3">
    <location>
        <begin position="37"/>
        <end position="302"/>
    </location>
</feature>
<evidence type="ECO:0000313" key="5">
    <source>
        <dbReference type="Proteomes" id="UP000310421"/>
    </source>
</evidence>
<organism evidence="4 5">
    <name type="scientific">Aureobasidium pullulans</name>
    <name type="common">Black yeast</name>
    <name type="synonym">Pullularia pullulans</name>
    <dbReference type="NCBI Taxonomy" id="5580"/>
    <lineage>
        <taxon>Eukaryota</taxon>
        <taxon>Fungi</taxon>
        <taxon>Dikarya</taxon>
        <taxon>Ascomycota</taxon>
        <taxon>Pezizomycotina</taxon>
        <taxon>Dothideomycetes</taxon>
        <taxon>Dothideomycetidae</taxon>
        <taxon>Dothideales</taxon>
        <taxon>Saccotheciaceae</taxon>
        <taxon>Aureobasidium</taxon>
    </lineage>
</organism>
<proteinExistence type="inferred from homology"/>
<dbReference type="PANTHER" id="PTHR43283">
    <property type="entry name" value="BETA-LACTAMASE-RELATED"/>
    <property type="match status" value="1"/>
</dbReference>
<evidence type="ECO:0000313" key="4">
    <source>
        <dbReference type="EMBL" id="THW55468.1"/>
    </source>
</evidence>
<protein>
    <submittedName>
        <fullName evidence="4">Beta-lactamase/transpeptidase-like protein</fullName>
    </submittedName>
</protein>
<dbReference type="PANTHER" id="PTHR43283:SF17">
    <property type="entry name" value="(LOVD), PUTATIVE (AFU_ORTHOLOGUE AFUA_5G00920)-RELATED"/>
    <property type="match status" value="1"/>
</dbReference>
<dbReference type="Pfam" id="PF00144">
    <property type="entry name" value="Beta-lactamase"/>
    <property type="match status" value="1"/>
</dbReference>
<dbReference type="InterPro" id="IPR050789">
    <property type="entry name" value="Diverse_Enzym_Activities"/>
</dbReference>
<evidence type="ECO:0000256" key="2">
    <source>
        <dbReference type="ARBA" id="ARBA00022801"/>
    </source>
</evidence>
<gene>
    <name evidence="4" type="ORF">D6D20_09451</name>
</gene>
<dbReference type="InterPro" id="IPR012338">
    <property type="entry name" value="Beta-lactam/transpept-like"/>
</dbReference>
<reference evidence="4 5" key="1">
    <citation type="submission" date="2018-10" db="EMBL/GenBank/DDBJ databases">
        <title>Fifty Aureobasidium pullulans genomes reveal a recombining polyextremotolerant generalist.</title>
        <authorList>
            <person name="Gostincar C."/>
            <person name="Turk M."/>
            <person name="Zajc J."/>
            <person name="Gunde-Cimerman N."/>
        </authorList>
    </citation>
    <scope>NUCLEOTIDE SEQUENCE [LARGE SCALE GENOMIC DNA]</scope>
    <source>
        <strain evidence="4 5">EXF-10751</strain>
    </source>
</reference>
<dbReference type="Gene3D" id="3.40.710.10">
    <property type="entry name" value="DD-peptidase/beta-lactamase superfamily"/>
    <property type="match status" value="1"/>
</dbReference>
<keyword evidence="2" id="KW-0378">Hydrolase</keyword>
<comment type="similarity">
    <text evidence="1">Belongs to the class-A beta-lactamase family.</text>
</comment>
<dbReference type="Proteomes" id="UP000310421">
    <property type="component" value="Unassembled WGS sequence"/>
</dbReference>
<name>A0A4S8YUA8_AURPU</name>
<accession>A0A4S8YUA8</accession>
<dbReference type="AlphaFoldDB" id="A0A4S8YUA8"/>
<evidence type="ECO:0000256" key="1">
    <source>
        <dbReference type="ARBA" id="ARBA00009009"/>
    </source>
</evidence>
<dbReference type="InterPro" id="IPR001466">
    <property type="entry name" value="Beta-lactam-related"/>
</dbReference>
<comment type="caution">
    <text evidence="4">The sequence shown here is derived from an EMBL/GenBank/DDBJ whole genome shotgun (WGS) entry which is preliminary data.</text>
</comment>
<dbReference type="GO" id="GO:0016787">
    <property type="term" value="F:hydrolase activity"/>
    <property type="evidence" value="ECO:0007669"/>
    <property type="project" value="UniProtKB-KW"/>
</dbReference>
<evidence type="ECO:0000259" key="3">
    <source>
        <dbReference type="Pfam" id="PF00144"/>
    </source>
</evidence>
<dbReference type="EMBL" id="QZAN01000189">
    <property type="protein sequence ID" value="THW55468.1"/>
    <property type="molecule type" value="Genomic_DNA"/>
</dbReference>
<dbReference type="SUPFAM" id="SSF56601">
    <property type="entry name" value="beta-lactamase/transpeptidase-like"/>
    <property type="match status" value="1"/>
</dbReference>